<sequence length="53" mass="6003">MFLRIAKGSAAELRTQVYIANRIGVIDKDLEHELIEELKVISKQLHALIKSLS</sequence>
<dbReference type="Gene3D" id="1.20.1440.60">
    <property type="entry name" value="23S rRNA-intervening sequence"/>
    <property type="match status" value="1"/>
</dbReference>
<dbReference type="Proteomes" id="UP000248798">
    <property type="component" value="Unassembled WGS sequence"/>
</dbReference>
<dbReference type="Pfam" id="PF05635">
    <property type="entry name" value="23S_rRNA_IVP"/>
    <property type="match status" value="1"/>
</dbReference>
<dbReference type="EMBL" id="CP036313">
    <property type="protein sequence ID" value="QBH15694.1"/>
    <property type="molecule type" value="Genomic_DNA"/>
</dbReference>
<organism evidence="2 3">
    <name type="scientific">Desulfobacter hydrogenophilus</name>
    <dbReference type="NCBI Taxonomy" id="2291"/>
    <lineage>
        <taxon>Bacteria</taxon>
        <taxon>Pseudomonadati</taxon>
        <taxon>Thermodesulfobacteriota</taxon>
        <taxon>Desulfobacteria</taxon>
        <taxon>Desulfobacterales</taxon>
        <taxon>Desulfobacteraceae</taxon>
        <taxon>Desulfobacter</taxon>
    </lineage>
</organism>
<dbReference type="InterPro" id="IPR012657">
    <property type="entry name" value="23S_rRNA-intervening_sequence"/>
</dbReference>
<dbReference type="OrthoDB" id="9800370at2"/>
<dbReference type="AlphaFoldDB" id="A0A328FFV1"/>
<dbReference type="NCBIfam" id="TIGR02436">
    <property type="entry name" value="four helix bundle protein"/>
    <property type="match status" value="1"/>
</dbReference>
<evidence type="ECO:0000313" key="3">
    <source>
        <dbReference type="Proteomes" id="UP000248798"/>
    </source>
</evidence>
<dbReference type="InterPro" id="IPR036583">
    <property type="entry name" value="23S_rRNA_IVS_sf"/>
</dbReference>
<dbReference type="Proteomes" id="UP000293902">
    <property type="component" value="Chromosome"/>
</dbReference>
<evidence type="ECO:0000313" key="4">
    <source>
        <dbReference type="Proteomes" id="UP000293902"/>
    </source>
</evidence>
<protein>
    <submittedName>
        <fullName evidence="1">Four helix bundle protein</fullName>
    </submittedName>
</protein>
<gene>
    <name evidence="2" type="ORF">DO021_10800</name>
    <name evidence="1" type="ORF">EYB58_22645</name>
</gene>
<dbReference type="SUPFAM" id="SSF158446">
    <property type="entry name" value="IVS-encoded protein-like"/>
    <property type="match status" value="1"/>
</dbReference>
<name>A0A328FFV1_9BACT</name>
<keyword evidence="4" id="KW-1185">Reference proteome</keyword>
<reference evidence="2 3" key="1">
    <citation type="submission" date="2018-06" db="EMBL/GenBank/DDBJ databases">
        <title>Complete Genome Sequence of Desulfobacter hydrogenophilus (DSM3380).</title>
        <authorList>
            <person name="Marietou A."/>
            <person name="Schreiber L."/>
            <person name="Marshall I."/>
            <person name="Jorgensen B."/>
        </authorList>
    </citation>
    <scope>NUCLEOTIDE SEQUENCE [LARGE SCALE GENOMIC DNA]</scope>
    <source>
        <strain evidence="2 3">DSM 3380</strain>
    </source>
</reference>
<dbReference type="EMBL" id="QLNI01000020">
    <property type="protein sequence ID" value="RAM01925.1"/>
    <property type="molecule type" value="Genomic_DNA"/>
</dbReference>
<evidence type="ECO:0000313" key="1">
    <source>
        <dbReference type="EMBL" id="QBH15694.1"/>
    </source>
</evidence>
<proteinExistence type="predicted"/>
<accession>A0A328FFV1</accession>
<reference evidence="1 4" key="2">
    <citation type="submission" date="2019-02" db="EMBL/GenBank/DDBJ databases">
        <title>Complete genome sequence of Desulfobacter hydrogenophilus AcRS1.</title>
        <authorList>
            <person name="Marietou A."/>
            <person name="Lund M.B."/>
            <person name="Marshall I.P.G."/>
            <person name="Schreiber L."/>
            <person name="Jorgensen B."/>
        </authorList>
    </citation>
    <scope>NUCLEOTIDE SEQUENCE [LARGE SCALE GENOMIC DNA]</scope>
    <source>
        <strain evidence="1 4">AcRS1</strain>
    </source>
</reference>
<evidence type="ECO:0000313" key="2">
    <source>
        <dbReference type="EMBL" id="RAM01925.1"/>
    </source>
</evidence>
<dbReference type="RefSeq" id="WP_111956523.1">
    <property type="nucleotide sequence ID" value="NZ_CP036313.1"/>
</dbReference>